<dbReference type="EMBL" id="JBHTCF010000027">
    <property type="protein sequence ID" value="MFC7310036.1"/>
    <property type="molecule type" value="Genomic_DNA"/>
</dbReference>
<gene>
    <name evidence="2" type="ORF">ACFQVC_38190</name>
</gene>
<dbReference type="Proteomes" id="UP001596523">
    <property type="component" value="Unassembled WGS sequence"/>
</dbReference>
<name>A0ABW2JXC5_9ACTN</name>
<comment type="caution">
    <text evidence="2">The sequence shown here is derived from an EMBL/GenBank/DDBJ whole genome shotgun (WGS) entry which is preliminary data.</text>
</comment>
<protein>
    <recommendedName>
        <fullName evidence="4">Secreted protein</fullName>
    </recommendedName>
</protein>
<organism evidence="2 3">
    <name type="scientific">Streptomyces monticola</name>
    <dbReference type="NCBI Taxonomy" id="2666263"/>
    <lineage>
        <taxon>Bacteria</taxon>
        <taxon>Bacillati</taxon>
        <taxon>Actinomycetota</taxon>
        <taxon>Actinomycetes</taxon>
        <taxon>Kitasatosporales</taxon>
        <taxon>Streptomycetaceae</taxon>
        <taxon>Streptomyces</taxon>
    </lineage>
</organism>
<feature type="compositionally biased region" description="Low complexity" evidence="1">
    <location>
        <begin position="39"/>
        <end position="48"/>
    </location>
</feature>
<reference evidence="3" key="1">
    <citation type="journal article" date="2019" name="Int. J. Syst. Evol. Microbiol.">
        <title>The Global Catalogue of Microorganisms (GCM) 10K type strain sequencing project: providing services to taxonomists for standard genome sequencing and annotation.</title>
        <authorList>
            <consortium name="The Broad Institute Genomics Platform"/>
            <consortium name="The Broad Institute Genome Sequencing Center for Infectious Disease"/>
            <person name="Wu L."/>
            <person name="Ma J."/>
        </authorList>
    </citation>
    <scope>NUCLEOTIDE SEQUENCE [LARGE SCALE GENOMIC DNA]</scope>
    <source>
        <strain evidence="3">SYNS20</strain>
    </source>
</reference>
<sequence>MKRWLVAVWVVLVLGGWAFTESINDGIEPSSGPGPSPSAPESAPAECPSSDKPETTITVCAYKPED</sequence>
<accession>A0ABW2JXC5</accession>
<keyword evidence="3" id="KW-1185">Reference proteome</keyword>
<feature type="region of interest" description="Disordered" evidence="1">
    <location>
        <begin position="23"/>
        <end position="66"/>
    </location>
</feature>
<proteinExistence type="predicted"/>
<evidence type="ECO:0000256" key="1">
    <source>
        <dbReference type="SAM" id="MobiDB-lite"/>
    </source>
</evidence>
<dbReference type="RefSeq" id="WP_381839779.1">
    <property type="nucleotide sequence ID" value="NZ_JBHTCF010000027.1"/>
</dbReference>
<evidence type="ECO:0000313" key="2">
    <source>
        <dbReference type="EMBL" id="MFC7310036.1"/>
    </source>
</evidence>
<evidence type="ECO:0008006" key="4">
    <source>
        <dbReference type="Google" id="ProtNLM"/>
    </source>
</evidence>
<evidence type="ECO:0000313" key="3">
    <source>
        <dbReference type="Proteomes" id="UP001596523"/>
    </source>
</evidence>